<dbReference type="InParanoid" id="D6TZP0"/>
<keyword evidence="1" id="KW-0472">Membrane</keyword>
<dbReference type="InterPro" id="IPR001932">
    <property type="entry name" value="PPM-type_phosphatase-like_dom"/>
</dbReference>
<keyword evidence="1" id="KW-0812">Transmembrane</keyword>
<evidence type="ECO:0000313" key="4">
    <source>
        <dbReference type="Proteomes" id="UP000004508"/>
    </source>
</evidence>
<accession>D6TZP0</accession>
<dbReference type="EC" id="3.1.3.16" evidence="3"/>
<proteinExistence type="predicted"/>
<comment type="caution">
    <text evidence="3">The sequence shown here is derived from an EMBL/GenBank/DDBJ whole genome shotgun (WGS) entry which is preliminary data.</text>
</comment>
<keyword evidence="4" id="KW-1185">Reference proteome</keyword>
<dbReference type="PROSITE" id="PS51746">
    <property type="entry name" value="PPM_2"/>
    <property type="match status" value="1"/>
</dbReference>
<name>D6TZP0_KTERA</name>
<dbReference type="STRING" id="485913.Krac_2804"/>
<evidence type="ECO:0000256" key="1">
    <source>
        <dbReference type="SAM" id="Phobius"/>
    </source>
</evidence>
<dbReference type="OrthoDB" id="152713at2"/>
<organism evidence="3 4">
    <name type="scientific">Ktedonobacter racemifer DSM 44963</name>
    <dbReference type="NCBI Taxonomy" id="485913"/>
    <lineage>
        <taxon>Bacteria</taxon>
        <taxon>Bacillati</taxon>
        <taxon>Chloroflexota</taxon>
        <taxon>Ktedonobacteria</taxon>
        <taxon>Ktedonobacterales</taxon>
        <taxon>Ktedonobacteraceae</taxon>
        <taxon>Ktedonobacter</taxon>
    </lineage>
</organism>
<keyword evidence="3" id="KW-0378">Hydrolase</keyword>
<dbReference type="AlphaFoldDB" id="D6TZP0"/>
<dbReference type="Gene3D" id="3.60.40.10">
    <property type="entry name" value="PPM-type phosphatase domain"/>
    <property type="match status" value="1"/>
</dbReference>
<dbReference type="GO" id="GO:0004722">
    <property type="term" value="F:protein serine/threonine phosphatase activity"/>
    <property type="evidence" value="ECO:0007669"/>
    <property type="project" value="UniProtKB-EC"/>
</dbReference>
<dbReference type="SMART" id="SM00331">
    <property type="entry name" value="PP2C_SIG"/>
    <property type="match status" value="1"/>
</dbReference>
<dbReference type="CDD" id="cd00143">
    <property type="entry name" value="PP2Cc"/>
    <property type="match status" value="1"/>
</dbReference>
<dbReference type="InterPro" id="IPR015655">
    <property type="entry name" value="PP2C"/>
</dbReference>
<feature type="transmembrane region" description="Helical" evidence="1">
    <location>
        <begin position="62"/>
        <end position="93"/>
    </location>
</feature>
<dbReference type="EMBL" id="ADVG01000004">
    <property type="protein sequence ID" value="EFH82030.1"/>
    <property type="molecule type" value="Genomic_DNA"/>
</dbReference>
<keyword evidence="1" id="KW-1133">Transmembrane helix</keyword>
<reference evidence="3 4" key="1">
    <citation type="journal article" date="2011" name="Stand. Genomic Sci.">
        <title>Non-contiguous finished genome sequence and contextual data of the filamentous soil bacterium Ktedonobacter racemifer type strain (SOSP1-21).</title>
        <authorList>
            <person name="Chang Y.J."/>
            <person name="Land M."/>
            <person name="Hauser L."/>
            <person name="Chertkov O."/>
            <person name="Del Rio T.G."/>
            <person name="Nolan M."/>
            <person name="Copeland A."/>
            <person name="Tice H."/>
            <person name="Cheng J.F."/>
            <person name="Lucas S."/>
            <person name="Han C."/>
            <person name="Goodwin L."/>
            <person name="Pitluck S."/>
            <person name="Ivanova N."/>
            <person name="Ovchinikova G."/>
            <person name="Pati A."/>
            <person name="Chen A."/>
            <person name="Palaniappan K."/>
            <person name="Mavromatis K."/>
            <person name="Liolios K."/>
            <person name="Brettin T."/>
            <person name="Fiebig A."/>
            <person name="Rohde M."/>
            <person name="Abt B."/>
            <person name="Goker M."/>
            <person name="Detter J.C."/>
            <person name="Woyke T."/>
            <person name="Bristow J."/>
            <person name="Eisen J.A."/>
            <person name="Markowitz V."/>
            <person name="Hugenholtz P."/>
            <person name="Kyrpides N.C."/>
            <person name="Klenk H.P."/>
            <person name="Lapidus A."/>
        </authorList>
    </citation>
    <scope>NUCLEOTIDE SEQUENCE [LARGE SCALE GENOMIC DNA]</scope>
    <source>
        <strain evidence="4">DSM 44963</strain>
    </source>
</reference>
<dbReference type="eggNOG" id="COG0631">
    <property type="taxonomic scope" value="Bacteria"/>
</dbReference>
<protein>
    <submittedName>
        <fullName evidence="3">Protein serine/threonine phosphatase</fullName>
        <ecNumber evidence="3">3.1.3.16</ecNumber>
    </submittedName>
</protein>
<dbReference type="PANTHER" id="PTHR47992">
    <property type="entry name" value="PROTEIN PHOSPHATASE"/>
    <property type="match status" value="1"/>
</dbReference>
<gene>
    <name evidence="3" type="ORF">Krac_2804</name>
</gene>
<dbReference type="InterPro" id="IPR036457">
    <property type="entry name" value="PPM-type-like_dom_sf"/>
</dbReference>
<evidence type="ECO:0000313" key="3">
    <source>
        <dbReference type="EMBL" id="EFH82030.1"/>
    </source>
</evidence>
<feature type="domain" description="PPM-type phosphatase" evidence="2">
    <location>
        <begin position="385"/>
        <end position="636"/>
    </location>
</feature>
<feature type="transmembrane region" description="Helical" evidence="1">
    <location>
        <begin position="17"/>
        <end position="42"/>
    </location>
</feature>
<sequence>MQQELKQLYQTQVAVRVVVYGCLLLCAVLLYTLSGGFPPWAWRFLASLLPRLSELWRAQGPAMLIPFTGLLLLSLSLLILWMILLTVTLRLLFHQWRERYEEQRFARELAEADALSEELLEDVLDNEYTQPERAAAPTMPRTSRRPYITQAARLTANNMYEDIEDDVYEEEEPQPASIGLRLRASQPVSPLAPTQEVDVPQREGLRSARAQVANRAARTSATWEELEEPRRAPAQAFGSSTPAIIPARPVARQAPAETPVPEWPDTAYPAIPSGSSASPSGQSYTGYGFQFATGIEKHAPLPQAVNGTPQSVRAQQAAPIELATRQRARVAGTVNNISQASIAPISDDIEEYDTRPVQAEEEEEEYVEDEMLPQEASSEPQYRLSVGMGLDPGLVRKDAPNEDNIFAMQGIRPGSSGPEPVGLFVVADGMGGHADGQEASRLAIQIISDIVSPTLLREAELEESFGGIIKDATHRANLTLYQRNRQKEHMMGTTLTTALVVGTMAHVINVGDSRTYRYRPSEGLTQITRDHSVVARLVEKGLLEPHEVYTHPKRNQIYRCLGEHASVEFDYFKVELQEHDILLLCSDGLWEMVRDPEIERILSGASPHASRASSLLIQAALAHGGHDNISVVIACLLAEE</sequence>
<evidence type="ECO:0000259" key="2">
    <source>
        <dbReference type="PROSITE" id="PS51746"/>
    </source>
</evidence>
<dbReference type="RefSeq" id="WP_007919812.1">
    <property type="nucleotide sequence ID" value="NZ_ADVG01000004.1"/>
</dbReference>
<dbReference type="SUPFAM" id="SSF81606">
    <property type="entry name" value="PP2C-like"/>
    <property type="match status" value="1"/>
</dbReference>
<dbReference type="Pfam" id="PF13672">
    <property type="entry name" value="PP2C_2"/>
    <property type="match status" value="1"/>
</dbReference>
<dbReference type="SMART" id="SM00332">
    <property type="entry name" value="PP2Cc"/>
    <property type="match status" value="1"/>
</dbReference>
<dbReference type="Proteomes" id="UP000004508">
    <property type="component" value="Unassembled WGS sequence"/>
</dbReference>